<dbReference type="GO" id="GO:0003735">
    <property type="term" value="F:structural constituent of ribosome"/>
    <property type="evidence" value="ECO:0007669"/>
    <property type="project" value="InterPro"/>
</dbReference>
<evidence type="ECO:0000256" key="1">
    <source>
        <dbReference type="ARBA" id="ARBA00007320"/>
    </source>
</evidence>
<dbReference type="EMBL" id="UINC01023942">
    <property type="protein sequence ID" value="SVA96623.1"/>
    <property type="molecule type" value="Genomic_DNA"/>
</dbReference>
<dbReference type="SUPFAM" id="SSF52080">
    <property type="entry name" value="Ribosomal proteins L15p and L18e"/>
    <property type="match status" value="1"/>
</dbReference>
<organism evidence="6">
    <name type="scientific">marine metagenome</name>
    <dbReference type="NCBI Taxonomy" id="408172"/>
    <lineage>
        <taxon>unclassified sequences</taxon>
        <taxon>metagenomes</taxon>
        <taxon>ecological metagenomes</taxon>
    </lineage>
</organism>
<feature type="compositionally biased region" description="Basic residues" evidence="4">
    <location>
        <begin position="163"/>
        <end position="172"/>
    </location>
</feature>
<dbReference type="Pfam" id="PF00828">
    <property type="entry name" value="Ribosomal_L27A"/>
    <property type="match status" value="1"/>
</dbReference>
<dbReference type="GO" id="GO:0006412">
    <property type="term" value="P:translation"/>
    <property type="evidence" value="ECO:0007669"/>
    <property type="project" value="InterPro"/>
</dbReference>
<dbReference type="HAMAP" id="MF_01341">
    <property type="entry name" value="Ribosomal_uL15"/>
    <property type="match status" value="1"/>
</dbReference>
<dbReference type="InterPro" id="IPR036227">
    <property type="entry name" value="Ribosomal_uL15/eL18_sf"/>
</dbReference>
<protein>
    <recommendedName>
        <fullName evidence="5">Large ribosomal subunit protein uL15/eL18 domain-containing protein</fullName>
    </recommendedName>
</protein>
<comment type="similarity">
    <text evidence="1">Belongs to the universal ribosomal protein uL15 family.</text>
</comment>
<feature type="region of interest" description="Disordered" evidence="4">
    <location>
        <begin position="1"/>
        <end position="62"/>
    </location>
</feature>
<dbReference type="NCBIfam" id="TIGR01071">
    <property type="entry name" value="rplO_bact"/>
    <property type="match status" value="1"/>
</dbReference>
<evidence type="ECO:0000259" key="5">
    <source>
        <dbReference type="Pfam" id="PF00828"/>
    </source>
</evidence>
<dbReference type="GO" id="GO:0022625">
    <property type="term" value="C:cytosolic large ribosomal subunit"/>
    <property type="evidence" value="ECO:0007669"/>
    <property type="project" value="TreeGrafter"/>
</dbReference>
<keyword evidence="3" id="KW-0687">Ribonucleoprotein</keyword>
<dbReference type="InterPro" id="IPR005749">
    <property type="entry name" value="Ribosomal_uL15_bac-type"/>
</dbReference>
<evidence type="ECO:0000256" key="2">
    <source>
        <dbReference type="ARBA" id="ARBA00022980"/>
    </source>
</evidence>
<feature type="domain" description="Large ribosomal subunit protein uL15/eL18" evidence="5">
    <location>
        <begin position="93"/>
        <end position="148"/>
    </location>
</feature>
<keyword evidence="2" id="KW-0689">Ribosomal protein</keyword>
<dbReference type="PANTHER" id="PTHR12934">
    <property type="entry name" value="50S RIBOSOMAL PROTEIN L15"/>
    <property type="match status" value="1"/>
</dbReference>
<accession>A0A382A6R6</accession>
<name>A0A382A6R6_9ZZZZ</name>
<feature type="compositionally biased region" description="Basic and acidic residues" evidence="4">
    <location>
        <begin position="152"/>
        <end position="161"/>
    </location>
</feature>
<feature type="compositionally biased region" description="Polar residues" evidence="4">
    <location>
        <begin position="11"/>
        <end position="21"/>
    </location>
</feature>
<dbReference type="InterPro" id="IPR021131">
    <property type="entry name" value="Ribosomal_uL15/eL18"/>
</dbReference>
<evidence type="ECO:0000313" key="6">
    <source>
        <dbReference type="EMBL" id="SVA96623.1"/>
    </source>
</evidence>
<sequence>MENVKSKNVLGLNTLTSTGNSKNRKRVGRGIASGSGKTAGRGHKGQKSRSGGSIARGFEGGQMPLQQRIPKFGFSSRTNRSFKEVNLKNIATMPEVTLETLKQNRIISKSVKKVKIFGVFEVSQPMHVKGLKVTHGAKESIEKAGGTVDVVNERPIKENLKKTSAKKNKSSKKGIEDRGSN</sequence>
<dbReference type="PANTHER" id="PTHR12934:SF11">
    <property type="entry name" value="LARGE RIBOSOMAL SUBUNIT PROTEIN UL15M"/>
    <property type="match status" value="1"/>
</dbReference>
<evidence type="ECO:0000256" key="3">
    <source>
        <dbReference type="ARBA" id="ARBA00023274"/>
    </source>
</evidence>
<dbReference type="Gene3D" id="3.100.10.10">
    <property type="match status" value="1"/>
</dbReference>
<proteinExistence type="inferred from homology"/>
<dbReference type="InterPro" id="IPR030878">
    <property type="entry name" value="Ribosomal_uL15"/>
</dbReference>
<feature type="region of interest" description="Disordered" evidence="4">
    <location>
        <begin position="152"/>
        <end position="181"/>
    </location>
</feature>
<dbReference type="AlphaFoldDB" id="A0A382A6R6"/>
<evidence type="ECO:0000256" key="4">
    <source>
        <dbReference type="SAM" id="MobiDB-lite"/>
    </source>
</evidence>
<gene>
    <name evidence="6" type="ORF">METZ01_LOCUS149477</name>
</gene>
<reference evidence="6" key="1">
    <citation type="submission" date="2018-05" db="EMBL/GenBank/DDBJ databases">
        <authorList>
            <person name="Lanie J.A."/>
            <person name="Ng W.-L."/>
            <person name="Kazmierczak K.M."/>
            <person name="Andrzejewski T.M."/>
            <person name="Davidsen T.M."/>
            <person name="Wayne K.J."/>
            <person name="Tettelin H."/>
            <person name="Glass J.I."/>
            <person name="Rusch D."/>
            <person name="Podicherti R."/>
            <person name="Tsui H.-C.T."/>
            <person name="Winkler M.E."/>
        </authorList>
    </citation>
    <scope>NUCLEOTIDE SEQUENCE</scope>
</reference>